<dbReference type="EMBL" id="DAATDF010000032">
    <property type="protein sequence ID" value="HAE8117905.1"/>
    <property type="molecule type" value="Genomic_DNA"/>
</dbReference>
<feature type="non-terminal residue" evidence="2">
    <location>
        <position position="42"/>
    </location>
</feature>
<proteinExistence type="predicted"/>
<keyword evidence="2" id="KW-0489">Methyltransferase</keyword>
<sequence>MSNKYCQALVELRNKPAHELKEVGDQWRTPDNIFWGINTLFG</sequence>
<dbReference type="GO" id="GO:0008168">
    <property type="term" value="F:methyltransferase activity"/>
    <property type="evidence" value="ECO:0007669"/>
    <property type="project" value="UniProtKB-KW"/>
</dbReference>
<dbReference type="AlphaFoldDB" id="A0A737C3N4"/>
<comment type="caution">
    <text evidence="2">The sequence shown here is derived from an EMBL/GenBank/DDBJ whole genome shotgun (WGS) entry which is preliminary data.</text>
</comment>
<reference evidence="2" key="2">
    <citation type="submission" date="2018-07" db="EMBL/GenBank/DDBJ databases">
        <authorList>
            <consortium name="NCBI Pathogen Detection Project"/>
        </authorList>
    </citation>
    <scope>NUCLEOTIDE SEQUENCE</scope>
    <source>
        <strain evidence="2">SAL3335</strain>
    </source>
</reference>
<reference evidence="2" key="1">
    <citation type="journal article" date="2018" name="Genome Biol.">
        <title>SKESA: strategic k-mer extension for scrupulous assemblies.</title>
        <authorList>
            <person name="Souvorov A."/>
            <person name="Agarwala R."/>
            <person name="Lipman D.J."/>
        </authorList>
    </citation>
    <scope>NUCLEOTIDE SEQUENCE</scope>
    <source>
        <strain evidence="2">SAL3335</strain>
    </source>
</reference>
<evidence type="ECO:0000313" key="2">
    <source>
        <dbReference type="EMBL" id="HAE8117905.1"/>
    </source>
</evidence>
<accession>A0A737C3N4</accession>
<protein>
    <submittedName>
        <fullName evidence="2">Phage N-6-adenine-methyltransferase</fullName>
    </submittedName>
</protein>
<organism evidence="2">
    <name type="scientific">Salmonella enterica</name>
    <name type="common">Salmonella choleraesuis</name>
    <dbReference type="NCBI Taxonomy" id="28901"/>
    <lineage>
        <taxon>Bacteria</taxon>
        <taxon>Pseudomonadati</taxon>
        <taxon>Pseudomonadota</taxon>
        <taxon>Gammaproteobacteria</taxon>
        <taxon>Enterobacterales</taxon>
        <taxon>Enterobacteriaceae</taxon>
        <taxon>Salmonella</taxon>
    </lineage>
</organism>
<keyword evidence="2" id="KW-0808">Transferase</keyword>
<evidence type="ECO:0000313" key="1">
    <source>
        <dbReference type="EMBL" id="HAE8117327.1"/>
    </source>
</evidence>
<name>A0A737C3N4_SALER</name>
<dbReference type="EMBL" id="DAATDF010000021">
    <property type="protein sequence ID" value="HAE8117327.1"/>
    <property type="molecule type" value="Genomic_DNA"/>
</dbReference>
<gene>
    <name evidence="1" type="ORF">G4Q38_003852</name>
    <name evidence="2" type="ORF">G4Q38_004442</name>
</gene>
<dbReference type="GO" id="GO:0032259">
    <property type="term" value="P:methylation"/>
    <property type="evidence" value="ECO:0007669"/>
    <property type="project" value="UniProtKB-KW"/>
</dbReference>